<dbReference type="InterPro" id="IPR058240">
    <property type="entry name" value="rSAM_sf"/>
</dbReference>
<dbReference type="SFLD" id="SFLDF00271">
    <property type="entry name" value="lipoyl_synthase"/>
    <property type="match status" value="1"/>
</dbReference>
<accession>A0A7V3YK68</accession>
<evidence type="ECO:0000256" key="4">
    <source>
        <dbReference type="ARBA" id="ARBA00022691"/>
    </source>
</evidence>
<evidence type="ECO:0000256" key="6">
    <source>
        <dbReference type="ARBA" id="ARBA00023004"/>
    </source>
</evidence>
<feature type="binding site" evidence="9">
    <location>
        <position position="67"/>
    </location>
    <ligand>
        <name>[4Fe-4S] cluster</name>
        <dbReference type="ChEBI" id="CHEBI:49883"/>
        <label>2</label>
        <note>4Fe-4S-S-AdoMet</note>
    </ligand>
</feature>
<dbReference type="NCBIfam" id="TIGR00510">
    <property type="entry name" value="lipA"/>
    <property type="match status" value="1"/>
</dbReference>
<feature type="binding site" evidence="9">
    <location>
        <position position="34"/>
    </location>
    <ligand>
        <name>[4Fe-4S] cluster</name>
        <dbReference type="ChEBI" id="CHEBI:49883"/>
        <label>1</label>
    </ligand>
</feature>
<keyword evidence="4 9" id="KW-0949">S-adenosyl-L-methionine</keyword>
<keyword evidence="5 9" id="KW-0479">Metal-binding</keyword>
<name>A0A7V3YK68_9BACT</name>
<feature type="binding site" evidence="9">
    <location>
        <position position="64"/>
    </location>
    <ligand>
        <name>[4Fe-4S] cluster</name>
        <dbReference type="ChEBI" id="CHEBI:49883"/>
        <label>2</label>
        <note>4Fe-4S-S-AdoMet</note>
    </ligand>
</feature>
<gene>
    <name evidence="9 11" type="primary">lipA</name>
    <name evidence="11" type="ORF">ENU96_00745</name>
</gene>
<dbReference type="NCBIfam" id="NF009544">
    <property type="entry name" value="PRK12928.1"/>
    <property type="match status" value="1"/>
</dbReference>
<dbReference type="FunFam" id="3.20.20.70:FF:000040">
    <property type="entry name" value="Lipoyl synthase"/>
    <property type="match status" value="1"/>
</dbReference>
<organism evidence="11">
    <name type="scientific">Candidatus Caldatribacterium californiense</name>
    <dbReference type="NCBI Taxonomy" id="1454726"/>
    <lineage>
        <taxon>Bacteria</taxon>
        <taxon>Pseudomonadati</taxon>
        <taxon>Atribacterota</taxon>
        <taxon>Atribacteria</taxon>
        <taxon>Atribacterales</taxon>
        <taxon>Candidatus Caldatribacteriaceae</taxon>
        <taxon>Candidatus Caldatribacterium</taxon>
    </lineage>
</organism>
<keyword evidence="3 9" id="KW-0808">Transferase</keyword>
<dbReference type="EC" id="2.8.1.8" evidence="9"/>
<evidence type="ECO:0000259" key="10">
    <source>
        <dbReference type="PROSITE" id="PS51918"/>
    </source>
</evidence>
<keyword evidence="6 9" id="KW-0408">Iron</keyword>
<evidence type="ECO:0000256" key="3">
    <source>
        <dbReference type="ARBA" id="ARBA00022679"/>
    </source>
</evidence>
<proteinExistence type="inferred from homology"/>
<dbReference type="EMBL" id="DTEN01000029">
    <property type="protein sequence ID" value="HGI74200.1"/>
    <property type="molecule type" value="Genomic_DNA"/>
</dbReference>
<dbReference type="InterPro" id="IPR013785">
    <property type="entry name" value="Aldolase_TIM"/>
</dbReference>
<dbReference type="SUPFAM" id="SSF102114">
    <property type="entry name" value="Radical SAM enzymes"/>
    <property type="match status" value="1"/>
</dbReference>
<dbReference type="CDD" id="cd01335">
    <property type="entry name" value="Radical_SAM"/>
    <property type="match status" value="1"/>
</dbReference>
<dbReference type="GO" id="GO:0051539">
    <property type="term" value="F:4 iron, 4 sulfur cluster binding"/>
    <property type="evidence" value="ECO:0007669"/>
    <property type="project" value="UniProtKB-UniRule"/>
</dbReference>
<dbReference type="GO" id="GO:0016992">
    <property type="term" value="F:lipoate synthase activity"/>
    <property type="evidence" value="ECO:0007669"/>
    <property type="project" value="UniProtKB-UniRule"/>
</dbReference>
<dbReference type="InterPro" id="IPR003698">
    <property type="entry name" value="Lipoyl_synth"/>
</dbReference>
<dbReference type="PANTHER" id="PTHR10949">
    <property type="entry name" value="LIPOYL SYNTHASE"/>
    <property type="match status" value="1"/>
</dbReference>
<evidence type="ECO:0000256" key="9">
    <source>
        <dbReference type="HAMAP-Rule" id="MF_00206"/>
    </source>
</evidence>
<keyword evidence="2 9" id="KW-0963">Cytoplasm</keyword>
<dbReference type="Pfam" id="PF16881">
    <property type="entry name" value="LIAS_N"/>
    <property type="match status" value="1"/>
</dbReference>
<feature type="binding site" evidence="9">
    <location>
        <position position="45"/>
    </location>
    <ligand>
        <name>[4Fe-4S] cluster</name>
        <dbReference type="ChEBI" id="CHEBI:49883"/>
        <label>1</label>
    </ligand>
</feature>
<feature type="binding site" evidence="9">
    <location>
        <position position="273"/>
    </location>
    <ligand>
        <name>[4Fe-4S] cluster</name>
        <dbReference type="ChEBI" id="CHEBI:49883"/>
        <label>1</label>
    </ligand>
</feature>
<comment type="pathway">
    <text evidence="9">Protein modification; protein lipoylation via endogenous pathway; protein N(6)-(lipoyl)lysine from octanoyl-[acyl-carrier-protein]: step 2/2.</text>
</comment>
<dbReference type="Gene3D" id="3.20.20.70">
    <property type="entry name" value="Aldolase class I"/>
    <property type="match status" value="1"/>
</dbReference>
<comment type="caution">
    <text evidence="11">The sequence shown here is derived from an EMBL/GenBank/DDBJ whole genome shotgun (WGS) entry which is preliminary data.</text>
</comment>
<feature type="binding site" evidence="9">
    <location>
        <position position="39"/>
    </location>
    <ligand>
        <name>[4Fe-4S] cluster</name>
        <dbReference type="ChEBI" id="CHEBI:49883"/>
        <label>1</label>
    </ligand>
</feature>
<dbReference type="InterPro" id="IPR006638">
    <property type="entry name" value="Elp3/MiaA/NifB-like_rSAM"/>
</dbReference>
<keyword evidence="1 9" id="KW-0004">4Fe-4S</keyword>
<dbReference type="PROSITE" id="PS51918">
    <property type="entry name" value="RADICAL_SAM"/>
    <property type="match status" value="1"/>
</dbReference>
<reference evidence="11" key="1">
    <citation type="journal article" date="2020" name="mSystems">
        <title>Genome- and Community-Level Interaction Insights into Carbon Utilization and Element Cycling Functions of Hydrothermarchaeota in Hydrothermal Sediment.</title>
        <authorList>
            <person name="Zhou Z."/>
            <person name="Liu Y."/>
            <person name="Xu W."/>
            <person name="Pan J."/>
            <person name="Luo Z.H."/>
            <person name="Li M."/>
        </authorList>
    </citation>
    <scope>NUCLEOTIDE SEQUENCE [LARGE SCALE GENOMIC DNA]</scope>
    <source>
        <strain evidence="11">SpSt-716</strain>
    </source>
</reference>
<dbReference type="GO" id="GO:0009249">
    <property type="term" value="P:protein lipoylation"/>
    <property type="evidence" value="ECO:0007669"/>
    <property type="project" value="UniProtKB-UniRule"/>
</dbReference>
<evidence type="ECO:0000256" key="5">
    <source>
        <dbReference type="ARBA" id="ARBA00022723"/>
    </source>
</evidence>
<dbReference type="InterPro" id="IPR007197">
    <property type="entry name" value="rSAM"/>
</dbReference>
<dbReference type="GO" id="GO:0046872">
    <property type="term" value="F:metal ion binding"/>
    <property type="evidence" value="ECO:0007669"/>
    <property type="project" value="UniProtKB-KW"/>
</dbReference>
<dbReference type="InterPro" id="IPR031691">
    <property type="entry name" value="LIAS_N"/>
</dbReference>
<comment type="function">
    <text evidence="9">Catalyzes the radical-mediated insertion of two sulfur atoms into the C-6 and C-8 positions of the octanoyl moiety bound to the lipoyl domains of lipoate-dependent enzymes, thereby converting the octanoylated domains into lipoylated derivatives.</text>
</comment>
<dbReference type="Pfam" id="PF04055">
    <property type="entry name" value="Radical_SAM"/>
    <property type="match status" value="1"/>
</dbReference>
<evidence type="ECO:0000256" key="1">
    <source>
        <dbReference type="ARBA" id="ARBA00022485"/>
    </source>
</evidence>
<dbReference type="GO" id="GO:0005737">
    <property type="term" value="C:cytoplasm"/>
    <property type="evidence" value="ECO:0007669"/>
    <property type="project" value="UniProtKB-SubCell"/>
</dbReference>
<dbReference type="PIRSF" id="PIRSF005963">
    <property type="entry name" value="Lipoyl_synth"/>
    <property type="match status" value="1"/>
</dbReference>
<feature type="domain" description="Radical SAM core" evidence="10">
    <location>
        <begin position="46"/>
        <end position="262"/>
    </location>
</feature>
<dbReference type="SFLD" id="SFLDG01058">
    <property type="entry name" value="lipoyl_synthase_like"/>
    <property type="match status" value="1"/>
</dbReference>
<keyword evidence="7 9" id="KW-0411">Iron-sulfur</keyword>
<dbReference type="HAMAP" id="MF_00206">
    <property type="entry name" value="Lipoyl_synth"/>
    <property type="match status" value="1"/>
</dbReference>
<comment type="similarity">
    <text evidence="9">Belongs to the radical SAM superfamily. Lipoyl synthase family.</text>
</comment>
<dbReference type="UniPathway" id="UPA00538">
    <property type="reaction ID" value="UER00593"/>
</dbReference>
<feature type="binding site" evidence="9">
    <location>
        <position position="60"/>
    </location>
    <ligand>
        <name>[4Fe-4S] cluster</name>
        <dbReference type="ChEBI" id="CHEBI:49883"/>
        <label>2</label>
        <note>4Fe-4S-S-AdoMet</note>
    </ligand>
</feature>
<protein>
    <recommendedName>
        <fullName evidence="9">Lipoyl synthase</fullName>
        <ecNumber evidence="9">2.8.1.8</ecNumber>
    </recommendedName>
    <alternativeName>
        <fullName evidence="9">Lip-syn</fullName>
        <shortName evidence="9">LS</shortName>
    </alternativeName>
    <alternativeName>
        <fullName evidence="9">Lipoate synthase</fullName>
    </alternativeName>
    <alternativeName>
        <fullName evidence="9">Lipoic acid synthase</fullName>
    </alternativeName>
    <alternativeName>
        <fullName evidence="9">Sulfur insertion protein LipA</fullName>
    </alternativeName>
</protein>
<dbReference type="NCBIfam" id="NF004019">
    <property type="entry name" value="PRK05481.1"/>
    <property type="match status" value="1"/>
</dbReference>
<comment type="subcellular location">
    <subcellularLocation>
        <location evidence="9">Cytoplasm</location>
    </subcellularLocation>
</comment>
<comment type="cofactor">
    <cofactor evidence="9">
        <name>[4Fe-4S] cluster</name>
        <dbReference type="ChEBI" id="CHEBI:49883"/>
    </cofactor>
    <text evidence="9">Binds 2 [4Fe-4S] clusters per subunit. One cluster is coordinated with 3 cysteines and an exchangeable S-adenosyl-L-methionine.</text>
</comment>
<comment type="catalytic activity">
    <reaction evidence="8 9">
        <text>[[Fe-S] cluster scaffold protein carrying a second [4Fe-4S](2+) cluster] + N(6)-octanoyl-L-lysyl-[protein] + 2 oxidized [2Fe-2S]-[ferredoxin] + 2 S-adenosyl-L-methionine + 4 H(+) = [[Fe-S] cluster scaffold protein] + N(6)-[(R)-dihydrolipoyl]-L-lysyl-[protein] + 4 Fe(3+) + 2 hydrogen sulfide + 2 5'-deoxyadenosine + 2 L-methionine + 2 reduced [2Fe-2S]-[ferredoxin]</text>
        <dbReference type="Rhea" id="RHEA:16585"/>
        <dbReference type="Rhea" id="RHEA-COMP:9928"/>
        <dbReference type="Rhea" id="RHEA-COMP:10000"/>
        <dbReference type="Rhea" id="RHEA-COMP:10001"/>
        <dbReference type="Rhea" id="RHEA-COMP:10475"/>
        <dbReference type="Rhea" id="RHEA-COMP:14568"/>
        <dbReference type="Rhea" id="RHEA-COMP:14569"/>
        <dbReference type="ChEBI" id="CHEBI:15378"/>
        <dbReference type="ChEBI" id="CHEBI:17319"/>
        <dbReference type="ChEBI" id="CHEBI:29034"/>
        <dbReference type="ChEBI" id="CHEBI:29919"/>
        <dbReference type="ChEBI" id="CHEBI:33722"/>
        <dbReference type="ChEBI" id="CHEBI:33737"/>
        <dbReference type="ChEBI" id="CHEBI:33738"/>
        <dbReference type="ChEBI" id="CHEBI:57844"/>
        <dbReference type="ChEBI" id="CHEBI:59789"/>
        <dbReference type="ChEBI" id="CHEBI:78809"/>
        <dbReference type="ChEBI" id="CHEBI:83100"/>
        <dbReference type="EC" id="2.8.1.8"/>
    </reaction>
</comment>
<dbReference type="PANTHER" id="PTHR10949:SF0">
    <property type="entry name" value="LIPOYL SYNTHASE, MITOCHONDRIAL"/>
    <property type="match status" value="1"/>
</dbReference>
<evidence type="ECO:0000256" key="8">
    <source>
        <dbReference type="ARBA" id="ARBA00047326"/>
    </source>
</evidence>
<dbReference type="SMART" id="SM00729">
    <property type="entry name" value="Elp3"/>
    <property type="match status" value="1"/>
</dbReference>
<dbReference type="AlphaFoldDB" id="A0A7V3YK68"/>
<evidence type="ECO:0000256" key="2">
    <source>
        <dbReference type="ARBA" id="ARBA00022490"/>
    </source>
</evidence>
<evidence type="ECO:0000313" key="11">
    <source>
        <dbReference type="EMBL" id="HGI74200.1"/>
    </source>
</evidence>
<sequence length="282" mass="31684">MGSLPPWIRRRFPPQEEWERVEKLLRSLSLHTVCESARCPNLGECFRRGTATFLILGDTCTRSCRFCAVKKGIPLPPDPEEPQRVAEAARTLNLYHVVVTSVTRDDLPDGGAEHFAKTIRAIRECLPQATVEVLVPDFQGSVEALEVVLAARPDVLNHNVETVPRLYPLVRPQADYARSLELLRRTKAHYPGILVKSGLMVGLGETQKEVEAVLWDLKEAGCDVVTIGQYLRPTAWHLPVAAYVPPEVFEHYREYALRLGFRGVASGPFVRSSYRAEEFVRG</sequence>
<dbReference type="SFLD" id="SFLDS00029">
    <property type="entry name" value="Radical_SAM"/>
    <property type="match status" value="1"/>
</dbReference>
<evidence type="ECO:0000256" key="7">
    <source>
        <dbReference type="ARBA" id="ARBA00023014"/>
    </source>
</evidence>